<comment type="subcellular location">
    <subcellularLocation>
        <location evidence="1">Cytoplasm</location>
        <location evidence="1">Cytoskeleton</location>
        <location evidence="1">Spindle</location>
    </subcellularLocation>
</comment>
<dbReference type="PANTHER" id="PTHR18916">
    <property type="entry name" value="DYNACTIN 1-RELATED MICROTUBULE-BINDING"/>
    <property type="match status" value="1"/>
</dbReference>
<evidence type="ECO:0000313" key="10">
    <source>
        <dbReference type="EMBL" id="KAI6661240.1"/>
    </source>
</evidence>
<evidence type="ECO:0000256" key="6">
    <source>
        <dbReference type="ARBA" id="ARBA00023212"/>
    </source>
</evidence>
<feature type="region of interest" description="Disordered" evidence="8">
    <location>
        <begin position="151"/>
        <end position="184"/>
    </location>
</feature>
<dbReference type="Proteomes" id="UP001165289">
    <property type="component" value="Unassembled WGS sequence"/>
</dbReference>
<keyword evidence="5 7" id="KW-0175">Coiled coil</keyword>
<dbReference type="AlphaFoldDB" id="A0AAV7KKB0"/>
<evidence type="ECO:0000313" key="11">
    <source>
        <dbReference type="Proteomes" id="UP001165289"/>
    </source>
</evidence>
<dbReference type="GO" id="GO:0030286">
    <property type="term" value="C:dynein complex"/>
    <property type="evidence" value="ECO:0007669"/>
    <property type="project" value="UniProtKB-KW"/>
</dbReference>
<dbReference type="GO" id="GO:0005819">
    <property type="term" value="C:spindle"/>
    <property type="evidence" value="ECO:0007669"/>
    <property type="project" value="UniProtKB-SubCell"/>
</dbReference>
<evidence type="ECO:0000256" key="7">
    <source>
        <dbReference type="SAM" id="Coils"/>
    </source>
</evidence>
<organism evidence="10 11">
    <name type="scientific">Oopsacas minuta</name>
    <dbReference type="NCBI Taxonomy" id="111878"/>
    <lineage>
        <taxon>Eukaryota</taxon>
        <taxon>Metazoa</taxon>
        <taxon>Porifera</taxon>
        <taxon>Hexactinellida</taxon>
        <taxon>Hexasterophora</taxon>
        <taxon>Lyssacinosida</taxon>
        <taxon>Leucopsacidae</taxon>
        <taxon>Oopsacas</taxon>
    </lineage>
</organism>
<dbReference type="GO" id="GO:0005874">
    <property type="term" value="C:microtubule"/>
    <property type="evidence" value="ECO:0007669"/>
    <property type="project" value="UniProtKB-KW"/>
</dbReference>
<evidence type="ECO:0000256" key="3">
    <source>
        <dbReference type="ARBA" id="ARBA00022701"/>
    </source>
</evidence>
<keyword evidence="4" id="KW-0243">Dynein</keyword>
<dbReference type="InterPro" id="IPR036859">
    <property type="entry name" value="CAP-Gly_dom_sf"/>
</dbReference>
<feature type="compositionally biased region" description="Polar residues" evidence="8">
    <location>
        <begin position="161"/>
        <end position="170"/>
    </location>
</feature>
<sequence length="364" mass="41106">MKLNSSANKHQWKSVLAFREPSGIPSLQHLTHNSCSCSNCKLATKKLSRGSPHNGGQCLSRRAEINLRLGDRVAFKGKTGIVRYMGVMDSKFEDGDLFAGIKLDDPLGDHDGVVKGKRYFSCPDKHGIMVPAASVAMLLPREMKQKTQDGLNLLPKDKQSKVSATQTSPISPHGRKGVPTKPSLTNRLLAELPDSRFYRSPSPDSELKELSEISDWAASWGGDHQAWAMAGTLERLKRANRRGAQEQNWQRVLLYLEQEMPDELRGELETIQQLRAQIGIVREEREVIEREGKDSHIVISKQDMSQEIADINNKIQEEMHKFSLLQTAIEEEKRLRESIKEQSLKKMSTEELDILERQLAQPVH</sequence>
<evidence type="ECO:0000259" key="9">
    <source>
        <dbReference type="PROSITE" id="PS50245"/>
    </source>
</evidence>
<evidence type="ECO:0000256" key="8">
    <source>
        <dbReference type="SAM" id="MobiDB-lite"/>
    </source>
</evidence>
<comment type="caution">
    <text evidence="10">The sequence shown here is derived from an EMBL/GenBank/DDBJ whole genome shotgun (WGS) entry which is preliminary data.</text>
</comment>
<name>A0AAV7KKB0_9METZ</name>
<dbReference type="InterPro" id="IPR000938">
    <property type="entry name" value="CAP-Gly_domain"/>
</dbReference>
<evidence type="ECO:0000256" key="5">
    <source>
        <dbReference type="ARBA" id="ARBA00023054"/>
    </source>
</evidence>
<evidence type="ECO:0000256" key="2">
    <source>
        <dbReference type="ARBA" id="ARBA00022490"/>
    </source>
</evidence>
<accession>A0AAV7KKB0</accession>
<dbReference type="PROSITE" id="PS50245">
    <property type="entry name" value="CAP_GLY_2"/>
    <property type="match status" value="1"/>
</dbReference>
<gene>
    <name evidence="10" type="ORF">LOD99_10110</name>
</gene>
<reference evidence="10 11" key="1">
    <citation type="journal article" date="2023" name="BMC Biol.">
        <title>The compact genome of the sponge Oopsacas minuta (Hexactinellida) is lacking key metazoan core genes.</title>
        <authorList>
            <person name="Santini S."/>
            <person name="Schenkelaars Q."/>
            <person name="Jourda C."/>
            <person name="Duchesne M."/>
            <person name="Belahbib H."/>
            <person name="Rocher C."/>
            <person name="Selva M."/>
            <person name="Riesgo A."/>
            <person name="Vervoort M."/>
            <person name="Leys S.P."/>
            <person name="Kodjabachian L."/>
            <person name="Le Bivic A."/>
            <person name="Borchiellini C."/>
            <person name="Claverie J.M."/>
            <person name="Renard E."/>
        </authorList>
    </citation>
    <scope>NUCLEOTIDE SEQUENCE [LARGE SCALE GENOMIC DNA]</scope>
    <source>
        <strain evidence="10">SPO-2</strain>
    </source>
</reference>
<keyword evidence="11" id="KW-1185">Reference proteome</keyword>
<evidence type="ECO:0000256" key="4">
    <source>
        <dbReference type="ARBA" id="ARBA00023017"/>
    </source>
</evidence>
<dbReference type="Gene3D" id="2.30.30.190">
    <property type="entry name" value="CAP Gly-rich-like domain"/>
    <property type="match status" value="1"/>
</dbReference>
<dbReference type="PANTHER" id="PTHR18916:SF6">
    <property type="entry name" value="DYNACTIN SUBUNIT 1"/>
    <property type="match status" value="1"/>
</dbReference>
<dbReference type="EMBL" id="JAKMXF010000018">
    <property type="protein sequence ID" value="KAI6661240.1"/>
    <property type="molecule type" value="Genomic_DNA"/>
</dbReference>
<dbReference type="SUPFAM" id="SSF74924">
    <property type="entry name" value="Cap-Gly domain"/>
    <property type="match status" value="1"/>
</dbReference>
<dbReference type="SMART" id="SM01052">
    <property type="entry name" value="CAP_GLY"/>
    <property type="match status" value="1"/>
</dbReference>
<feature type="coiled-coil region" evidence="7">
    <location>
        <begin position="271"/>
        <end position="345"/>
    </location>
</feature>
<protein>
    <submittedName>
        <fullName evidence="10">CAP-Gly domain-containing linker protein 2-like</fullName>
    </submittedName>
</protein>
<keyword evidence="6" id="KW-0206">Cytoskeleton</keyword>
<keyword evidence="2" id="KW-0963">Cytoplasm</keyword>
<feature type="domain" description="CAP-Gly" evidence="9">
    <location>
        <begin position="97"/>
        <end position="131"/>
    </location>
</feature>
<proteinExistence type="predicted"/>
<keyword evidence="3" id="KW-0493">Microtubule</keyword>
<dbReference type="Pfam" id="PF01302">
    <property type="entry name" value="CAP_GLY"/>
    <property type="match status" value="1"/>
</dbReference>
<evidence type="ECO:0000256" key="1">
    <source>
        <dbReference type="ARBA" id="ARBA00004186"/>
    </source>
</evidence>